<sequence length="396" mass="42375">MTPARIPSESIAITGLGLTTSVGLDVVTSCASARAGVTRWTQLDIEEADLDTLESIPLKGHAVGGFTDGFEGIGRLLRLGDAALEDLIAYAGLRSEHHMRTGFFLCLPGGFHALWLRQLQLLGEGPAPDEVAWEELQAHFTQQQELRRRQEGYLVPSLLSLRKLAIAPALRSCFFGGPAAFCEAVEQAVRRIRSHELDRCIVGGIDSCVSGPALKALHELGLLRTDEKASGFFPGEAASFVLLERASVARARGARVEGQLAGASLVKEPSNRFSEAVPSGAALTAAARNCLGASRARPELVIANLNGDEFRARDYGNAFIRMRDTLLHEEPRHWHPPASFGELGAATGAASVCMAVRGFARGYARAHAALVLLLGDDEARGAVLIEDSQQPSGLKR</sequence>
<accession>A0A848LVT8</accession>
<dbReference type="InterPro" id="IPR016039">
    <property type="entry name" value="Thiolase-like"/>
</dbReference>
<proteinExistence type="predicted"/>
<dbReference type="RefSeq" id="WP_169351294.1">
    <property type="nucleotide sequence ID" value="NZ_JABBJJ010000387.1"/>
</dbReference>
<feature type="domain" description="Beta-ketoacyl synthase-like N-terminal" evidence="1">
    <location>
        <begin position="183"/>
        <end position="248"/>
    </location>
</feature>
<protein>
    <recommendedName>
        <fullName evidence="1">Beta-ketoacyl synthase-like N-terminal domain-containing protein</fullName>
    </recommendedName>
</protein>
<reference evidence="2 3" key="1">
    <citation type="submission" date="2020-04" db="EMBL/GenBank/DDBJ databases">
        <title>Draft genome of Pyxidicoccus fallax type strain.</title>
        <authorList>
            <person name="Whitworth D.E."/>
        </authorList>
    </citation>
    <scope>NUCLEOTIDE SEQUENCE [LARGE SCALE GENOMIC DNA]</scope>
    <source>
        <strain evidence="2 3">DSM 14698</strain>
    </source>
</reference>
<keyword evidence="3" id="KW-1185">Reference proteome</keyword>
<dbReference type="Proteomes" id="UP000518300">
    <property type="component" value="Unassembled WGS sequence"/>
</dbReference>
<dbReference type="SUPFAM" id="SSF53901">
    <property type="entry name" value="Thiolase-like"/>
    <property type="match status" value="2"/>
</dbReference>
<name>A0A848LVT8_9BACT</name>
<dbReference type="AlphaFoldDB" id="A0A848LVT8"/>
<evidence type="ECO:0000313" key="2">
    <source>
        <dbReference type="EMBL" id="NMO22135.1"/>
    </source>
</evidence>
<organism evidence="2 3">
    <name type="scientific">Pyxidicoccus fallax</name>
    <dbReference type="NCBI Taxonomy" id="394095"/>
    <lineage>
        <taxon>Bacteria</taxon>
        <taxon>Pseudomonadati</taxon>
        <taxon>Myxococcota</taxon>
        <taxon>Myxococcia</taxon>
        <taxon>Myxococcales</taxon>
        <taxon>Cystobacterineae</taxon>
        <taxon>Myxococcaceae</taxon>
        <taxon>Pyxidicoccus</taxon>
    </lineage>
</organism>
<dbReference type="InterPro" id="IPR014030">
    <property type="entry name" value="Ketoacyl_synth_N"/>
</dbReference>
<evidence type="ECO:0000259" key="1">
    <source>
        <dbReference type="Pfam" id="PF00109"/>
    </source>
</evidence>
<dbReference type="GO" id="GO:0016746">
    <property type="term" value="F:acyltransferase activity"/>
    <property type="evidence" value="ECO:0007669"/>
    <property type="project" value="InterPro"/>
</dbReference>
<evidence type="ECO:0000313" key="3">
    <source>
        <dbReference type="Proteomes" id="UP000518300"/>
    </source>
</evidence>
<dbReference type="Gene3D" id="3.40.47.10">
    <property type="match status" value="1"/>
</dbReference>
<dbReference type="Pfam" id="PF00109">
    <property type="entry name" value="ketoacyl-synt"/>
    <property type="match status" value="1"/>
</dbReference>
<comment type="caution">
    <text evidence="2">The sequence shown here is derived from an EMBL/GenBank/DDBJ whole genome shotgun (WGS) entry which is preliminary data.</text>
</comment>
<dbReference type="EMBL" id="JABBJJ010000387">
    <property type="protein sequence ID" value="NMO22135.1"/>
    <property type="molecule type" value="Genomic_DNA"/>
</dbReference>
<gene>
    <name evidence="2" type="ORF">HG543_45850</name>
</gene>